<evidence type="ECO:0000313" key="3">
    <source>
        <dbReference type="Proteomes" id="UP001501842"/>
    </source>
</evidence>
<dbReference type="InterPro" id="IPR000073">
    <property type="entry name" value="AB_hydrolase_1"/>
</dbReference>
<protein>
    <submittedName>
        <fullName evidence="2">Alpha/beta fold hydrolase</fullName>
    </submittedName>
</protein>
<proteinExistence type="predicted"/>
<dbReference type="InterPro" id="IPR029058">
    <property type="entry name" value="AB_hydrolase_fold"/>
</dbReference>
<reference evidence="2 3" key="1">
    <citation type="journal article" date="2019" name="Int. J. Syst. Evol. Microbiol.">
        <title>The Global Catalogue of Microorganisms (GCM) 10K type strain sequencing project: providing services to taxonomists for standard genome sequencing and annotation.</title>
        <authorList>
            <consortium name="The Broad Institute Genomics Platform"/>
            <consortium name="The Broad Institute Genome Sequencing Center for Infectious Disease"/>
            <person name="Wu L."/>
            <person name="Ma J."/>
        </authorList>
    </citation>
    <scope>NUCLEOTIDE SEQUENCE [LARGE SCALE GENOMIC DNA]</scope>
    <source>
        <strain evidence="2 3">JCM 8201</strain>
    </source>
</reference>
<keyword evidence="3" id="KW-1185">Reference proteome</keyword>
<comment type="caution">
    <text evidence="2">The sequence shown here is derived from an EMBL/GenBank/DDBJ whole genome shotgun (WGS) entry which is preliminary data.</text>
</comment>
<dbReference type="Gene3D" id="3.40.50.1820">
    <property type="entry name" value="alpha/beta hydrolase"/>
    <property type="match status" value="1"/>
</dbReference>
<gene>
    <name evidence="2" type="ORF">GCM10010439_58150</name>
</gene>
<dbReference type="GO" id="GO:0016787">
    <property type="term" value="F:hydrolase activity"/>
    <property type="evidence" value="ECO:0007669"/>
    <property type="project" value="UniProtKB-KW"/>
</dbReference>
<name>A0ABN3UKW4_9ACTN</name>
<dbReference type="Proteomes" id="UP001501842">
    <property type="component" value="Unassembled WGS sequence"/>
</dbReference>
<dbReference type="EMBL" id="BAAATZ010000029">
    <property type="protein sequence ID" value="GAA2734840.1"/>
    <property type="molecule type" value="Genomic_DNA"/>
</dbReference>
<dbReference type="Pfam" id="PF12697">
    <property type="entry name" value="Abhydrolase_6"/>
    <property type="match status" value="1"/>
</dbReference>
<evidence type="ECO:0000313" key="2">
    <source>
        <dbReference type="EMBL" id="GAA2734840.1"/>
    </source>
</evidence>
<dbReference type="PRINTS" id="PR00111">
    <property type="entry name" value="ABHYDROLASE"/>
</dbReference>
<dbReference type="PANTHER" id="PTHR43798:SF33">
    <property type="entry name" value="HYDROLASE, PUTATIVE (AFU_ORTHOLOGUE AFUA_2G14860)-RELATED"/>
    <property type="match status" value="1"/>
</dbReference>
<feature type="domain" description="AB hydrolase-1" evidence="1">
    <location>
        <begin position="45"/>
        <end position="262"/>
    </location>
</feature>
<keyword evidence="2" id="KW-0378">Hydrolase</keyword>
<organism evidence="2 3">
    <name type="scientific">Actinocorallia aurantiaca</name>
    <dbReference type="NCBI Taxonomy" id="46204"/>
    <lineage>
        <taxon>Bacteria</taxon>
        <taxon>Bacillati</taxon>
        <taxon>Actinomycetota</taxon>
        <taxon>Actinomycetes</taxon>
        <taxon>Streptosporangiales</taxon>
        <taxon>Thermomonosporaceae</taxon>
        <taxon>Actinocorallia</taxon>
    </lineage>
</organism>
<dbReference type="InterPro" id="IPR050266">
    <property type="entry name" value="AB_hydrolase_sf"/>
</dbReference>
<accession>A0ABN3UKW4</accession>
<evidence type="ECO:0000259" key="1">
    <source>
        <dbReference type="Pfam" id="PF12697"/>
    </source>
</evidence>
<dbReference type="RefSeq" id="WP_344455004.1">
    <property type="nucleotide sequence ID" value="NZ_BAAATZ010000029.1"/>
</dbReference>
<sequence length="277" mass="29944">MTDEFFAAYETLLKRWPSGTESFTLSSPYGSTQVHACGHVDAPPVLLIPGGGATSTVWTAVAGSLARSRRVYAVDLPGDAGRSAAQGRPMRTVEDATGWFDTVLDGLDVPAAQVCGHSYGGWLSLAYAAHAPHRVSRLALLDPTDCFTGMRPRYLLHALPSLLIPSPARTRAFLRWETAGLPVDREWLEVAALAAQLPRPRIVMPKRPRPENLRQVTAPTLVLLAEHSRTHDIREVAEAARRSVPAVTTAVVPGTSHHSLPFGIDLDRLLPAFLAEG</sequence>
<dbReference type="SUPFAM" id="SSF53474">
    <property type="entry name" value="alpha/beta-Hydrolases"/>
    <property type="match status" value="1"/>
</dbReference>
<dbReference type="PANTHER" id="PTHR43798">
    <property type="entry name" value="MONOACYLGLYCEROL LIPASE"/>
    <property type="match status" value="1"/>
</dbReference>